<keyword evidence="2" id="KW-1185">Reference proteome</keyword>
<evidence type="ECO:0000313" key="2">
    <source>
        <dbReference type="Proteomes" id="UP001207468"/>
    </source>
</evidence>
<dbReference type="EMBL" id="JAGFNK010000101">
    <property type="protein sequence ID" value="KAI9508085.1"/>
    <property type="molecule type" value="Genomic_DNA"/>
</dbReference>
<sequence length="607" mass="67615">MASNIPTRRVTRTTRPVVLKDENANANPRSRIVTRTKPPSSTNLITQPGIPTRLTATTVATRTKAVAKDALPDDPAAQGKRKRSTLGEVTVNKPKARGVISDKGKAKEGILVAPASQGKFAGVVIKAKPAATTDAPQHRPALRSVAVPVPLPAPAPKRTTRSSTVVNRVSTAHQAPLHVDAMAIDPPEFHAPPSRANGHSRKPSSSIAVPRRTSTVQTIKEARERDDMEAEANRVFKKRRTSSEPPEDRKEEAKEQAGAGDQIHDIAEKELQKHLQDIEREAEADPNGPDWEDLDAEDVDDPMMVSEYVNEIFDYLKVVEQNTLPNPNYMDSQKDLAWKMRGILTDWLIQVHTRFRLLPETLYLAVNIIDRFLSARVVSLAKLQLVGITCMFLAAKVEEIVAPSAMNFLYCADSSYTEQEILQAEKYILKTLEWNMGYPNPIHFLRRVSKADEYNVQARTVAKYFLEIECVEWRLIAAPPSLLAAAAMWLARFVLGKEDWTPNLAHYSSYAESAIIPTANLMINYVLKPVRHGSFFKKYAAKKFMKASTYVRSWALERWPENTQVNLAEELSSLKALIRAQRERAIAAGIDPDAIDIMEEGGLLVQS</sequence>
<gene>
    <name evidence="1" type="ORF">F5148DRAFT_980434</name>
</gene>
<proteinExistence type="predicted"/>
<comment type="caution">
    <text evidence="1">The sequence shown here is derived from an EMBL/GenBank/DDBJ whole genome shotgun (WGS) entry which is preliminary data.</text>
</comment>
<evidence type="ECO:0000313" key="1">
    <source>
        <dbReference type="EMBL" id="KAI9508085.1"/>
    </source>
</evidence>
<dbReference type="Proteomes" id="UP001207468">
    <property type="component" value="Unassembled WGS sequence"/>
</dbReference>
<reference evidence="1" key="1">
    <citation type="submission" date="2021-03" db="EMBL/GenBank/DDBJ databases">
        <title>Evolutionary priming and transition to the ectomycorrhizal habit in an iconic lineage of mushroom-forming fungi: is preadaptation a requirement?</title>
        <authorList>
            <consortium name="DOE Joint Genome Institute"/>
            <person name="Looney B.P."/>
            <person name="Miyauchi S."/>
            <person name="Morin E."/>
            <person name="Drula E."/>
            <person name="Courty P.E."/>
            <person name="Chicoki N."/>
            <person name="Fauchery L."/>
            <person name="Kohler A."/>
            <person name="Kuo A."/>
            <person name="LaButti K."/>
            <person name="Pangilinan J."/>
            <person name="Lipzen A."/>
            <person name="Riley R."/>
            <person name="Andreopoulos W."/>
            <person name="He G."/>
            <person name="Johnson J."/>
            <person name="Barry K.W."/>
            <person name="Grigoriev I.V."/>
            <person name="Nagy L."/>
            <person name="Hibbett D."/>
            <person name="Henrissat B."/>
            <person name="Matheny P.B."/>
            <person name="Labbe J."/>
            <person name="Martin A.F."/>
        </authorList>
    </citation>
    <scope>NUCLEOTIDE SEQUENCE</scope>
    <source>
        <strain evidence="1">BPL698</strain>
    </source>
</reference>
<accession>A0ACC0U8R6</accession>
<protein>
    <submittedName>
        <fullName evidence="1">Cyclin-like protein</fullName>
    </submittedName>
</protein>
<organism evidence="1 2">
    <name type="scientific">Russula earlei</name>
    <dbReference type="NCBI Taxonomy" id="71964"/>
    <lineage>
        <taxon>Eukaryota</taxon>
        <taxon>Fungi</taxon>
        <taxon>Dikarya</taxon>
        <taxon>Basidiomycota</taxon>
        <taxon>Agaricomycotina</taxon>
        <taxon>Agaricomycetes</taxon>
        <taxon>Russulales</taxon>
        <taxon>Russulaceae</taxon>
        <taxon>Russula</taxon>
    </lineage>
</organism>
<name>A0ACC0U8R6_9AGAM</name>